<sequence>MPRQRFVLALLAGLLGADGFGARTAPRRGAMSMRARKLGLDSKKKGAKKQKVTLTKVPGITAPEEKKLKGWALEVAGSESVRLTAGTCNGKLYVLEAACSCCAWDLEKGDLRGSVTGEPSVACGLCGQTYSLVTGEPGGAVEKQGLGGFVGGLARRAPTTKKARTQVPVRADVRDGDVYLDLGSKVFGKGARDMSYAAATEKMQSGMLQGD</sequence>
<organism evidence="3">
    <name type="scientific">Aureococcus anophagefferens</name>
    <name type="common">Harmful bloom alga</name>
    <dbReference type="NCBI Taxonomy" id="44056"/>
    <lineage>
        <taxon>Eukaryota</taxon>
        <taxon>Sar</taxon>
        <taxon>Stramenopiles</taxon>
        <taxon>Ochrophyta</taxon>
        <taxon>Pelagophyceae</taxon>
        <taxon>Pelagomonadales</taxon>
        <taxon>Pelagomonadaceae</taxon>
        <taxon>Aureococcus</taxon>
    </lineage>
</organism>
<dbReference type="GO" id="GO:0051537">
    <property type="term" value="F:2 iron, 2 sulfur cluster binding"/>
    <property type="evidence" value="ECO:0007669"/>
    <property type="project" value="InterPro"/>
</dbReference>
<dbReference type="AlphaFoldDB" id="F0YH05"/>
<gene>
    <name evidence="2" type="ORF">AURANDRAFT_66344</name>
</gene>
<feature type="signal peptide" evidence="1">
    <location>
        <begin position="1"/>
        <end position="19"/>
    </location>
</feature>
<keyword evidence="1" id="KW-0732">Signal</keyword>
<keyword evidence="3" id="KW-1185">Reference proteome</keyword>
<dbReference type="EMBL" id="GL833140">
    <property type="protein sequence ID" value="EGB05581.1"/>
    <property type="molecule type" value="Genomic_DNA"/>
</dbReference>
<evidence type="ECO:0008006" key="4">
    <source>
        <dbReference type="Google" id="ProtNLM"/>
    </source>
</evidence>
<accession>F0YH05</accession>
<feature type="chain" id="PRO_5003263022" description="Rieske domain-containing protein" evidence="1">
    <location>
        <begin position="20"/>
        <end position="211"/>
    </location>
</feature>
<dbReference type="GeneID" id="20225755"/>
<evidence type="ECO:0000313" key="3">
    <source>
        <dbReference type="Proteomes" id="UP000002729"/>
    </source>
</evidence>
<protein>
    <recommendedName>
        <fullName evidence="4">Rieske domain-containing protein</fullName>
    </recommendedName>
</protein>
<dbReference type="RefSeq" id="XP_009039712.1">
    <property type="nucleotide sequence ID" value="XM_009041464.1"/>
</dbReference>
<name>F0YH05_AURAN</name>
<proteinExistence type="predicted"/>
<dbReference type="InterPro" id="IPR036922">
    <property type="entry name" value="Rieske_2Fe-2S_sf"/>
</dbReference>
<evidence type="ECO:0000256" key="1">
    <source>
        <dbReference type="SAM" id="SignalP"/>
    </source>
</evidence>
<dbReference type="SUPFAM" id="SSF50022">
    <property type="entry name" value="ISP domain"/>
    <property type="match status" value="1"/>
</dbReference>
<dbReference type="eggNOG" id="ENOG502SX18">
    <property type="taxonomic scope" value="Eukaryota"/>
</dbReference>
<dbReference type="OrthoDB" id="205201at2759"/>
<dbReference type="KEGG" id="aaf:AURANDRAFT_66344"/>
<evidence type="ECO:0000313" key="2">
    <source>
        <dbReference type="EMBL" id="EGB05581.1"/>
    </source>
</evidence>
<reference evidence="2 3" key="1">
    <citation type="journal article" date="2011" name="Proc. Natl. Acad. Sci. U.S.A.">
        <title>Niche of harmful alga Aureococcus anophagefferens revealed through ecogenomics.</title>
        <authorList>
            <person name="Gobler C.J."/>
            <person name="Berry D.L."/>
            <person name="Dyhrman S.T."/>
            <person name="Wilhelm S.W."/>
            <person name="Salamov A."/>
            <person name="Lobanov A.V."/>
            <person name="Zhang Y."/>
            <person name="Collier J.L."/>
            <person name="Wurch L.L."/>
            <person name="Kustka A.B."/>
            <person name="Dill B.D."/>
            <person name="Shah M."/>
            <person name="VerBerkmoes N.C."/>
            <person name="Kuo A."/>
            <person name="Terry A."/>
            <person name="Pangilinan J."/>
            <person name="Lindquist E.A."/>
            <person name="Lucas S."/>
            <person name="Paulsen I.T."/>
            <person name="Hattenrath-Lehmann T.K."/>
            <person name="Talmage S.C."/>
            <person name="Walker E.A."/>
            <person name="Koch F."/>
            <person name="Burson A.M."/>
            <person name="Marcoval M.A."/>
            <person name="Tang Y.Z."/>
            <person name="Lecleir G.R."/>
            <person name="Coyne K.J."/>
            <person name="Berg G.M."/>
            <person name="Bertrand E.M."/>
            <person name="Saito M.A."/>
            <person name="Gladyshev V.N."/>
            <person name="Grigoriev I.V."/>
        </authorList>
    </citation>
    <scope>NUCLEOTIDE SEQUENCE [LARGE SCALE GENOMIC DNA]</scope>
    <source>
        <strain evidence="3">CCMP 1984</strain>
    </source>
</reference>
<dbReference type="Proteomes" id="UP000002729">
    <property type="component" value="Unassembled WGS sequence"/>
</dbReference>
<dbReference type="InParanoid" id="F0YH05"/>